<dbReference type="EMBL" id="VZPB01000050">
    <property type="protein sequence ID" value="KAB0577104.1"/>
    <property type="molecule type" value="Genomic_DNA"/>
</dbReference>
<reference evidence="2 3" key="1">
    <citation type="submission" date="2019-09" db="EMBL/GenBank/DDBJ databases">
        <title>Draft genome sequences of 48 bacterial type strains from the CCUG.</title>
        <authorList>
            <person name="Tunovic T."/>
            <person name="Pineiro-Iglesias B."/>
            <person name="Unosson C."/>
            <person name="Inganas E."/>
            <person name="Ohlen M."/>
            <person name="Cardew S."/>
            <person name="Jensie-Markopoulos S."/>
            <person name="Salva-Serra F."/>
            <person name="Jaen-Luchoro D."/>
            <person name="Karlsson R."/>
            <person name="Svensson-Stadler L."/>
            <person name="Chun J."/>
            <person name="Moore E."/>
        </authorList>
    </citation>
    <scope>NUCLEOTIDE SEQUENCE [LARGE SCALE GENOMIC DNA]</scope>
    <source>
        <strain evidence="2 3">CCUG 30977</strain>
    </source>
</reference>
<keyword evidence="3" id="KW-1185">Reference proteome</keyword>
<dbReference type="Proteomes" id="UP000430120">
    <property type="component" value="Unassembled WGS sequence"/>
</dbReference>
<proteinExistence type="predicted"/>
<keyword evidence="1" id="KW-0732">Signal</keyword>
<feature type="non-terminal residue" evidence="2">
    <location>
        <position position="241"/>
    </location>
</feature>
<name>A0A643F8V5_IDEDE</name>
<evidence type="ECO:0000313" key="3">
    <source>
        <dbReference type="Proteomes" id="UP000430120"/>
    </source>
</evidence>
<gene>
    <name evidence="2" type="ORF">F7Q92_16950</name>
</gene>
<organism evidence="2 3">
    <name type="scientific">Ideonella dechloratans</name>
    <dbReference type="NCBI Taxonomy" id="36863"/>
    <lineage>
        <taxon>Bacteria</taxon>
        <taxon>Pseudomonadati</taxon>
        <taxon>Pseudomonadota</taxon>
        <taxon>Betaproteobacteria</taxon>
        <taxon>Burkholderiales</taxon>
        <taxon>Sphaerotilaceae</taxon>
        <taxon>Ideonella</taxon>
    </lineage>
</organism>
<feature type="chain" id="PRO_5025005594" evidence="1">
    <location>
        <begin position="24"/>
        <end position="241"/>
    </location>
</feature>
<protein>
    <submittedName>
        <fullName evidence="2">Uncharacterized protein</fullName>
    </submittedName>
</protein>
<dbReference type="AlphaFoldDB" id="A0A643F8V5"/>
<dbReference type="RefSeq" id="WP_211373041.1">
    <property type="nucleotide sequence ID" value="NZ_VZPB01000050.1"/>
</dbReference>
<accession>A0A643F8V5</accession>
<comment type="caution">
    <text evidence="2">The sequence shown here is derived from an EMBL/GenBank/DDBJ whole genome shotgun (WGS) entry which is preliminary data.</text>
</comment>
<evidence type="ECO:0000313" key="2">
    <source>
        <dbReference type="EMBL" id="KAB0577104.1"/>
    </source>
</evidence>
<evidence type="ECO:0000256" key="1">
    <source>
        <dbReference type="SAM" id="SignalP"/>
    </source>
</evidence>
<sequence length="241" mass="24971">MTPMLRPLALAAIALASAAPALAQSNPGMTSRGQPVHIMKDSAADRVVRVVYQRELSFVRIELREPGAALNQHPFPVSADALRALLARVQLPGEKEALWNAQELDEIAPPLASALAQASAEQDVSFATAGQHGLLGPLAPKLTTTARIFRSDGQLQLIVGLVRQDIGSAFRGSGVLGPIEVGKRAAPVDSGTQLGIAPEFGRLQRGDWVVLRLDAAAPAAVPPLPAAPAVPAAPAAGWGAP</sequence>
<feature type="signal peptide" evidence="1">
    <location>
        <begin position="1"/>
        <end position="23"/>
    </location>
</feature>